<dbReference type="Proteomes" id="UP000029622">
    <property type="component" value="Unassembled WGS sequence"/>
</dbReference>
<evidence type="ECO:0000313" key="1">
    <source>
        <dbReference type="EMBL" id="KGG80835.1"/>
    </source>
</evidence>
<protein>
    <submittedName>
        <fullName evidence="1">Uncharacterized protein</fullName>
    </submittedName>
</protein>
<reference evidence="1 2" key="1">
    <citation type="submission" date="2013-12" db="EMBL/GenBank/DDBJ databases">
        <title>Draft genome sequence of Caloranaerobacter sp. H53214.</title>
        <authorList>
            <person name="Jiang L.J."/>
            <person name="Shao Z.Z."/>
            <person name="Long M.N."/>
        </authorList>
    </citation>
    <scope>NUCLEOTIDE SEQUENCE [LARGE SCALE GENOMIC DNA]</scope>
    <source>
        <strain evidence="1 2">H53214</strain>
    </source>
</reference>
<proteinExistence type="predicted"/>
<evidence type="ECO:0000313" key="2">
    <source>
        <dbReference type="Proteomes" id="UP000029622"/>
    </source>
</evidence>
<gene>
    <name evidence="1" type="ORF">Y919_04005</name>
</gene>
<comment type="caution">
    <text evidence="1">The sequence shown here is derived from an EMBL/GenBank/DDBJ whole genome shotgun (WGS) entry which is preliminary data.</text>
</comment>
<dbReference type="AlphaFoldDB" id="A0A096BI05"/>
<name>A0A096BI05_9FIRM</name>
<dbReference type="EMBL" id="AZTB01000013">
    <property type="protein sequence ID" value="KGG80835.1"/>
    <property type="molecule type" value="Genomic_DNA"/>
</dbReference>
<dbReference type="RefSeq" id="WP_035162654.1">
    <property type="nucleotide sequence ID" value="NZ_AZTB01000013.1"/>
</dbReference>
<accession>A0A096BI05</accession>
<organism evidence="1 2">
    <name type="scientific">Caloranaerobacter azorensis H53214</name>
    <dbReference type="NCBI Taxonomy" id="1156417"/>
    <lineage>
        <taxon>Bacteria</taxon>
        <taxon>Bacillati</taxon>
        <taxon>Bacillota</taxon>
        <taxon>Tissierellia</taxon>
        <taxon>Tissierellales</taxon>
        <taxon>Thermohalobacteraceae</taxon>
        <taxon>Caloranaerobacter</taxon>
    </lineage>
</organism>
<sequence>MQYNNLLGYNLIDAIELIESDKKIEIMNTYGLNRTLNTNLEDIRIIQVLEKKDCLVLKVGFF</sequence>
<dbReference type="STRING" id="1156417.Y919_04005"/>